<reference evidence="1" key="2">
    <citation type="journal article" date="2022" name="New Phytol.">
        <title>Evolutionary transition to the ectomycorrhizal habit in the genomes of a hyperdiverse lineage of mushroom-forming fungi.</title>
        <authorList>
            <person name="Looney B."/>
            <person name="Miyauchi S."/>
            <person name="Morin E."/>
            <person name="Drula E."/>
            <person name="Courty P.E."/>
            <person name="Kohler A."/>
            <person name="Kuo A."/>
            <person name="LaButti K."/>
            <person name="Pangilinan J."/>
            <person name="Lipzen A."/>
            <person name="Riley R."/>
            <person name="Andreopoulos W."/>
            <person name="He G."/>
            <person name="Johnson J."/>
            <person name="Nolan M."/>
            <person name="Tritt A."/>
            <person name="Barry K.W."/>
            <person name="Grigoriev I.V."/>
            <person name="Nagy L.G."/>
            <person name="Hibbett D."/>
            <person name="Henrissat B."/>
            <person name="Matheny P.B."/>
            <person name="Labbe J."/>
            <person name="Martin F.M."/>
        </authorList>
    </citation>
    <scope>NUCLEOTIDE SEQUENCE</scope>
    <source>
        <strain evidence="1">FP105234-sp</strain>
    </source>
</reference>
<sequence>MQLRTKLEMPYCSTISLVTPAEHLSSTMTVWYEPCWAEHTHTVRYLRSHEATPAHYNIPHTPYQYWTYPTSTTPYSPPQTYANPPPAYAPTRSHHSPRSSASSAHSSPRVYIVPTPSPYPVHVVATPSSALHHEKLDDSRRRRSRHRSSKRSRSRYRSPSSLLPYDSWDSESSSSEDDALLPTPSRRRSRFWPFNCPSRSHSRSRTTSHKHADKPIEFFSPEDSAYGWLSPVWPCDIQASVSHPSIGSQTYNFASVEHYAMAQRALLLNAFDEFKNVQKLGARDWEIIMLGHIANRLRAAGDGPQWAEAASKVYFDGYLHKVKQHPSQALRLGETGQRKLVYTSPDEVAGIGQEHVRAEGETSWGMNAVGKALQAVRALL</sequence>
<gene>
    <name evidence="1" type="ORF">FA95DRAFT_965684</name>
</gene>
<keyword evidence="2" id="KW-1185">Reference proteome</keyword>
<accession>A0ACB8RXW4</accession>
<reference evidence="1" key="1">
    <citation type="submission" date="2021-02" db="EMBL/GenBank/DDBJ databases">
        <authorList>
            <consortium name="DOE Joint Genome Institute"/>
            <person name="Ahrendt S."/>
            <person name="Looney B.P."/>
            <person name="Miyauchi S."/>
            <person name="Morin E."/>
            <person name="Drula E."/>
            <person name="Courty P.E."/>
            <person name="Chicoki N."/>
            <person name="Fauchery L."/>
            <person name="Kohler A."/>
            <person name="Kuo A."/>
            <person name="Labutti K."/>
            <person name="Pangilinan J."/>
            <person name="Lipzen A."/>
            <person name="Riley R."/>
            <person name="Andreopoulos W."/>
            <person name="He G."/>
            <person name="Johnson J."/>
            <person name="Barry K.W."/>
            <person name="Grigoriev I.V."/>
            <person name="Nagy L."/>
            <person name="Hibbett D."/>
            <person name="Henrissat B."/>
            <person name="Matheny P.B."/>
            <person name="Labbe J."/>
            <person name="Martin F."/>
        </authorList>
    </citation>
    <scope>NUCLEOTIDE SEQUENCE</scope>
    <source>
        <strain evidence="1">FP105234-sp</strain>
    </source>
</reference>
<dbReference type="Proteomes" id="UP000814033">
    <property type="component" value="Unassembled WGS sequence"/>
</dbReference>
<evidence type="ECO:0000313" key="1">
    <source>
        <dbReference type="EMBL" id="KAI0049069.1"/>
    </source>
</evidence>
<name>A0ACB8RXW4_9AGAM</name>
<protein>
    <submittedName>
        <fullName evidence="1">Uncharacterized protein</fullName>
    </submittedName>
</protein>
<comment type="caution">
    <text evidence="1">The sequence shown here is derived from an EMBL/GenBank/DDBJ whole genome shotgun (WGS) entry which is preliminary data.</text>
</comment>
<dbReference type="EMBL" id="MU275878">
    <property type="protein sequence ID" value="KAI0049069.1"/>
    <property type="molecule type" value="Genomic_DNA"/>
</dbReference>
<organism evidence="1 2">
    <name type="scientific">Auriscalpium vulgare</name>
    <dbReference type="NCBI Taxonomy" id="40419"/>
    <lineage>
        <taxon>Eukaryota</taxon>
        <taxon>Fungi</taxon>
        <taxon>Dikarya</taxon>
        <taxon>Basidiomycota</taxon>
        <taxon>Agaricomycotina</taxon>
        <taxon>Agaricomycetes</taxon>
        <taxon>Russulales</taxon>
        <taxon>Auriscalpiaceae</taxon>
        <taxon>Auriscalpium</taxon>
    </lineage>
</organism>
<proteinExistence type="predicted"/>
<evidence type="ECO:0000313" key="2">
    <source>
        <dbReference type="Proteomes" id="UP000814033"/>
    </source>
</evidence>